<feature type="region of interest" description="Disordered" evidence="1">
    <location>
        <begin position="228"/>
        <end position="254"/>
    </location>
</feature>
<evidence type="ECO:0000313" key="2">
    <source>
        <dbReference type="EMBL" id="CAD8166183.1"/>
    </source>
</evidence>
<proteinExistence type="predicted"/>
<dbReference type="EMBL" id="CAJJDP010000048">
    <property type="protein sequence ID" value="CAD8166183.1"/>
    <property type="molecule type" value="Genomic_DNA"/>
</dbReference>
<keyword evidence="3" id="KW-1185">Reference proteome</keyword>
<dbReference type="Proteomes" id="UP000683925">
    <property type="component" value="Unassembled WGS sequence"/>
</dbReference>
<dbReference type="OrthoDB" id="10249433at2759"/>
<feature type="compositionally biased region" description="Basic and acidic residues" evidence="1">
    <location>
        <begin position="228"/>
        <end position="241"/>
    </location>
</feature>
<accession>A0A8S1UQ15</accession>
<name>A0A8S1UQ15_PAROT</name>
<dbReference type="AlphaFoldDB" id="A0A8S1UQ15"/>
<sequence length="307" mass="35870">MNQTFTAEIKLKSSKERGYFDQLVDAVVRPPRQIYDPSKLGATTRGFFSFVKRIKLKITMFFIQCCLFTEHPELSTLVLDSPFSNLKQLCIDIGDSFHVPTIGVRFVFYLLRKKVRKIVRYDPKHINTMLYIKKLSSKCAAYFVRASSDKMIGKNHIEDLYDAFKGEKYIFTFLGDHNAPRPIEAYQGITRYFYYIQAYIKRFFATRLIKSTEIQKIGLTRKSSGKSHKIEKGYKSQRSNESDVNYDESDDENAKKLNNEQYITEMKKPQLLNAFLSDSDIDSYHSLDEDLKDHDLPQFQDIRTKLS</sequence>
<dbReference type="InterPro" id="IPR052920">
    <property type="entry name" value="DNA-binding_regulatory"/>
</dbReference>
<reference evidence="2" key="1">
    <citation type="submission" date="2021-01" db="EMBL/GenBank/DDBJ databases">
        <authorList>
            <consortium name="Genoscope - CEA"/>
            <person name="William W."/>
        </authorList>
    </citation>
    <scope>NUCLEOTIDE SEQUENCE</scope>
</reference>
<dbReference type="OMA" id="HINTIQY"/>
<evidence type="ECO:0000256" key="1">
    <source>
        <dbReference type="SAM" id="MobiDB-lite"/>
    </source>
</evidence>
<dbReference type="PANTHER" id="PTHR43358">
    <property type="entry name" value="ALPHA/BETA-HYDROLASE"/>
    <property type="match status" value="1"/>
</dbReference>
<gene>
    <name evidence="2" type="ORF">POCTA_138.1.T0480028</name>
</gene>
<protein>
    <submittedName>
        <fullName evidence="2">Uncharacterized protein</fullName>
    </submittedName>
</protein>
<organism evidence="2 3">
    <name type="scientific">Paramecium octaurelia</name>
    <dbReference type="NCBI Taxonomy" id="43137"/>
    <lineage>
        <taxon>Eukaryota</taxon>
        <taxon>Sar</taxon>
        <taxon>Alveolata</taxon>
        <taxon>Ciliophora</taxon>
        <taxon>Intramacronucleata</taxon>
        <taxon>Oligohymenophorea</taxon>
        <taxon>Peniculida</taxon>
        <taxon>Parameciidae</taxon>
        <taxon>Paramecium</taxon>
    </lineage>
</organism>
<comment type="caution">
    <text evidence="2">The sequence shown here is derived from an EMBL/GenBank/DDBJ whole genome shotgun (WGS) entry which is preliminary data.</text>
</comment>
<dbReference type="PANTHER" id="PTHR43358:SF4">
    <property type="entry name" value="ALPHA_BETA HYDROLASE FOLD-1 DOMAIN-CONTAINING PROTEIN"/>
    <property type="match status" value="1"/>
</dbReference>
<evidence type="ECO:0000313" key="3">
    <source>
        <dbReference type="Proteomes" id="UP000683925"/>
    </source>
</evidence>